<dbReference type="PANTHER" id="PTHR43867">
    <property type="entry name" value="CELLULOSE SYNTHASE CATALYTIC SUBUNIT A [UDP-FORMING]"/>
    <property type="match status" value="1"/>
</dbReference>
<feature type="domain" description="Glycosyltransferase 2-like" evidence="8">
    <location>
        <begin position="13"/>
        <end position="242"/>
    </location>
</feature>
<evidence type="ECO:0000256" key="7">
    <source>
        <dbReference type="SAM" id="Phobius"/>
    </source>
</evidence>
<keyword evidence="2" id="KW-0328">Glycosyltransferase</keyword>
<dbReference type="InterPro" id="IPR001173">
    <property type="entry name" value="Glyco_trans_2-like"/>
</dbReference>
<gene>
    <name evidence="9" type="ORF">ENE74_08325</name>
</gene>
<evidence type="ECO:0000256" key="6">
    <source>
        <dbReference type="ARBA" id="ARBA00023136"/>
    </source>
</evidence>
<keyword evidence="10" id="KW-1185">Reference proteome</keyword>
<dbReference type="InterPro" id="IPR050321">
    <property type="entry name" value="Glycosyltr_2/OpgH_subfam"/>
</dbReference>
<dbReference type="EMBL" id="RZUL01000002">
    <property type="protein sequence ID" value="RVT42205.1"/>
    <property type="molecule type" value="Genomic_DNA"/>
</dbReference>
<evidence type="ECO:0000259" key="8">
    <source>
        <dbReference type="Pfam" id="PF13632"/>
    </source>
</evidence>
<dbReference type="GO" id="GO:0016020">
    <property type="term" value="C:membrane"/>
    <property type="evidence" value="ECO:0007669"/>
    <property type="project" value="UniProtKB-SubCell"/>
</dbReference>
<dbReference type="Proteomes" id="UP000282977">
    <property type="component" value="Unassembled WGS sequence"/>
</dbReference>
<reference evidence="9 10" key="1">
    <citation type="submission" date="2019-01" db="EMBL/GenBank/DDBJ databases">
        <authorList>
            <person name="Chen W.-M."/>
        </authorList>
    </citation>
    <scope>NUCLEOTIDE SEQUENCE [LARGE SCALE GENOMIC DNA]</scope>
    <source>
        <strain evidence="9 10">TLA-22</strain>
    </source>
</reference>
<feature type="transmembrane region" description="Helical" evidence="7">
    <location>
        <begin position="229"/>
        <end position="247"/>
    </location>
</feature>
<name>A0A437J9P6_9SPHN</name>
<dbReference type="RefSeq" id="WP_127690382.1">
    <property type="nucleotide sequence ID" value="NZ_RZUL01000002.1"/>
</dbReference>
<evidence type="ECO:0000256" key="1">
    <source>
        <dbReference type="ARBA" id="ARBA00004141"/>
    </source>
</evidence>
<dbReference type="OrthoDB" id="5294733at2"/>
<evidence type="ECO:0000256" key="3">
    <source>
        <dbReference type="ARBA" id="ARBA00022679"/>
    </source>
</evidence>
<dbReference type="Gene3D" id="3.90.550.10">
    <property type="entry name" value="Spore Coat Polysaccharide Biosynthesis Protein SpsA, Chain A"/>
    <property type="match status" value="1"/>
</dbReference>
<evidence type="ECO:0000313" key="9">
    <source>
        <dbReference type="EMBL" id="RVT42205.1"/>
    </source>
</evidence>
<evidence type="ECO:0000256" key="2">
    <source>
        <dbReference type="ARBA" id="ARBA00022676"/>
    </source>
</evidence>
<keyword evidence="3 9" id="KW-0808">Transferase</keyword>
<feature type="transmembrane region" description="Helical" evidence="7">
    <location>
        <begin position="192"/>
        <end position="217"/>
    </location>
</feature>
<keyword evidence="4 7" id="KW-0812">Transmembrane</keyword>
<dbReference type="NCBIfam" id="NF011307">
    <property type="entry name" value="PRK14716.1-5"/>
    <property type="match status" value="1"/>
</dbReference>
<evidence type="ECO:0000256" key="4">
    <source>
        <dbReference type="ARBA" id="ARBA00022692"/>
    </source>
</evidence>
<sequence length="313" mass="35113">MPEQACGAPFKAIVLHDAEDVVHPDALRLLDRMCDRFDLVQLPVLPLPSQQSQWVAGHYCDEFAESHTKNLIVREAIGAAVPSAGVGCAFRRDALARLASEQSGRPFDPHSLTEDYEIGLRLAERGYSSVFVRMMDAQGQPVCTREHFPERLEDAVRQKTRWTIGISLAGWDRLGWHGGFTERWMRLRDRRAALSALVLGAAYLGGLVWMLLTLVGWLGGPAALPPHPWLPPLLTVTALLMLWRMLMRACFVTYAYGWRQGLWSLPRIAIGNLIAMLAARRALFRYAAMLRGAPLRWDKTTHRFPAHVMDGAP</sequence>
<evidence type="ECO:0000256" key="5">
    <source>
        <dbReference type="ARBA" id="ARBA00022989"/>
    </source>
</evidence>
<organism evidence="9 10">
    <name type="scientific">Sphingobium algorifonticola</name>
    <dbReference type="NCBI Taxonomy" id="2008318"/>
    <lineage>
        <taxon>Bacteria</taxon>
        <taxon>Pseudomonadati</taxon>
        <taxon>Pseudomonadota</taxon>
        <taxon>Alphaproteobacteria</taxon>
        <taxon>Sphingomonadales</taxon>
        <taxon>Sphingomonadaceae</taxon>
        <taxon>Sphingobium</taxon>
    </lineage>
</organism>
<dbReference type="AlphaFoldDB" id="A0A437J9P6"/>
<dbReference type="SUPFAM" id="SSF53448">
    <property type="entry name" value="Nucleotide-diphospho-sugar transferases"/>
    <property type="match status" value="1"/>
</dbReference>
<dbReference type="Pfam" id="PF13632">
    <property type="entry name" value="Glyco_trans_2_3"/>
    <property type="match status" value="1"/>
</dbReference>
<keyword evidence="6 7" id="KW-0472">Membrane</keyword>
<comment type="subcellular location">
    <subcellularLocation>
        <location evidence="1">Membrane</location>
        <topology evidence="1">Multi-pass membrane protein</topology>
    </subcellularLocation>
</comment>
<dbReference type="PANTHER" id="PTHR43867:SF2">
    <property type="entry name" value="CELLULOSE SYNTHASE CATALYTIC SUBUNIT A [UDP-FORMING]"/>
    <property type="match status" value="1"/>
</dbReference>
<dbReference type="InterPro" id="IPR029044">
    <property type="entry name" value="Nucleotide-diphossugar_trans"/>
</dbReference>
<dbReference type="GO" id="GO:0016757">
    <property type="term" value="F:glycosyltransferase activity"/>
    <property type="evidence" value="ECO:0007669"/>
    <property type="project" value="UniProtKB-KW"/>
</dbReference>
<protein>
    <submittedName>
        <fullName evidence="9">Glycosyl transferase family protein</fullName>
    </submittedName>
</protein>
<proteinExistence type="predicted"/>
<comment type="caution">
    <text evidence="9">The sequence shown here is derived from an EMBL/GenBank/DDBJ whole genome shotgun (WGS) entry which is preliminary data.</text>
</comment>
<accession>A0A437J9P6</accession>
<evidence type="ECO:0000313" key="10">
    <source>
        <dbReference type="Proteomes" id="UP000282977"/>
    </source>
</evidence>
<keyword evidence="5 7" id="KW-1133">Transmembrane helix</keyword>